<proteinExistence type="predicted"/>
<keyword evidence="3" id="KW-1185">Reference proteome</keyword>
<dbReference type="EMBL" id="BJUY01000001">
    <property type="protein sequence ID" value="GEK90559.1"/>
    <property type="molecule type" value="Genomic_DNA"/>
</dbReference>
<sequence length="160" mass="17824">MDILLWFLVIAFFIISFLGLVFPVLPSVFAVWGGFLVYHFFINDAALTVTFWISMLVLTVILLLADVFTNSMAVKRFGGSKLSERVAAVSVVIGVFVYPPFGILAVPFIAVVITEYWQHKDLSSSLRAATGTLVGFLSGKVAEGIIQFIMISWFFLLVWF</sequence>
<keyword evidence="1" id="KW-0812">Transmembrane</keyword>
<dbReference type="RefSeq" id="WP_146922852.1">
    <property type="nucleotide sequence ID" value="NZ_BJUY01000001.1"/>
</dbReference>
<dbReference type="PANTHER" id="PTHR39165:SF1">
    <property type="entry name" value="DUF456 DOMAIN-CONTAINING PROTEIN"/>
    <property type="match status" value="1"/>
</dbReference>
<protein>
    <submittedName>
        <fullName evidence="2">Membrane protein</fullName>
    </submittedName>
</protein>
<reference evidence="2 3" key="1">
    <citation type="submission" date="2019-07" db="EMBL/GenBank/DDBJ databases">
        <title>Whole genome shotgun sequence of Alkalibacterium kapii NBRC 103247.</title>
        <authorList>
            <person name="Hosoyama A."/>
            <person name="Uohara A."/>
            <person name="Ohji S."/>
            <person name="Ichikawa N."/>
        </authorList>
    </citation>
    <scope>NUCLEOTIDE SEQUENCE [LARGE SCALE GENOMIC DNA]</scope>
    <source>
        <strain evidence="2 3">NBRC 103247</strain>
    </source>
</reference>
<gene>
    <name evidence="2" type="ORF">AKA01nite_01810</name>
</gene>
<keyword evidence="1" id="KW-0472">Membrane</keyword>
<feature type="transmembrane region" description="Helical" evidence="1">
    <location>
        <begin position="45"/>
        <end position="65"/>
    </location>
</feature>
<evidence type="ECO:0000313" key="2">
    <source>
        <dbReference type="EMBL" id="GEK90559.1"/>
    </source>
</evidence>
<evidence type="ECO:0000256" key="1">
    <source>
        <dbReference type="SAM" id="Phobius"/>
    </source>
</evidence>
<feature type="transmembrane region" description="Helical" evidence="1">
    <location>
        <begin position="86"/>
        <end position="113"/>
    </location>
</feature>
<dbReference type="Proteomes" id="UP000321662">
    <property type="component" value="Unassembled WGS sequence"/>
</dbReference>
<organism evidence="2 3">
    <name type="scientific">Alkalibacterium kapii</name>
    <dbReference type="NCBI Taxonomy" id="426704"/>
    <lineage>
        <taxon>Bacteria</taxon>
        <taxon>Bacillati</taxon>
        <taxon>Bacillota</taxon>
        <taxon>Bacilli</taxon>
        <taxon>Lactobacillales</taxon>
        <taxon>Carnobacteriaceae</taxon>
        <taxon>Alkalibacterium</taxon>
    </lineage>
</organism>
<name>A0A511AQU1_9LACT</name>
<dbReference type="InterPro" id="IPR007403">
    <property type="entry name" value="DUF456"/>
</dbReference>
<dbReference type="PANTHER" id="PTHR39165">
    <property type="entry name" value="IG HYPOTHETICAL 17883"/>
    <property type="match status" value="1"/>
</dbReference>
<comment type="caution">
    <text evidence="2">The sequence shown here is derived from an EMBL/GenBank/DDBJ whole genome shotgun (WGS) entry which is preliminary data.</text>
</comment>
<keyword evidence="1" id="KW-1133">Transmembrane helix</keyword>
<feature type="transmembrane region" description="Helical" evidence="1">
    <location>
        <begin position="133"/>
        <end position="159"/>
    </location>
</feature>
<feature type="transmembrane region" description="Helical" evidence="1">
    <location>
        <begin position="5"/>
        <end position="25"/>
    </location>
</feature>
<dbReference type="OrthoDB" id="9808460at2"/>
<evidence type="ECO:0000313" key="3">
    <source>
        <dbReference type="Proteomes" id="UP000321662"/>
    </source>
</evidence>
<dbReference type="AlphaFoldDB" id="A0A511AQU1"/>
<dbReference type="Pfam" id="PF04306">
    <property type="entry name" value="DUF456"/>
    <property type="match status" value="1"/>
</dbReference>
<accession>A0A511AQU1</accession>